<evidence type="ECO:0000256" key="1">
    <source>
        <dbReference type="ARBA" id="ARBA00004167"/>
    </source>
</evidence>
<keyword evidence="2 8" id="KW-0812">Transmembrane</keyword>
<accession>A0ABT1Y6K1</accession>
<evidence type="ECO:0000256" key="8">
    <source>
        <dbReference type="SAM" id="Phobius"/>
    </source>
</evidence>
<comment type="similarity">
    <text evidence="5">Belongs to the zinc-associated anti-sigma factor (ZAS) superfamily. Anti-sigma-W factor family.</text>
</comment>
<dbReference type="Proteomes" id="UP001524944">
    <property type="component" value="Unassembled WGS sequence"/>
</dbReference>
<evidence type="ECO:0000313" key="11">
    <source>
        <dbReference type="Proteomes" id="UP001524944"/>
    </source>
</evidence>
<dbReference type="Pfam" id="PF13490">
    <property type="entry name" value="zf-HC2"/>
    <property type="match status" value="1"/>
</dbReference>
<comment type="subcellular location">
    <subcellularLocation>
        <location evidence="1">Membrane</location>
        <topology evidence="1">Single-pass membrane protein</topology>
    </subcellularLocation>
</comment>
<feature type="compositionally biased region" description="Polar residues" evidence="7">
    <location>
        <begin position="219"/>
        <end position="233"/>
    </location>
</feature>
<evidence type="ECO:0000256" key="4">
    <source>
        <dbReference type="ARBA" id="ARBA00023136"/>
    </source>
</evidence>
<evidence type="ECO:0000256" key="7">
    <source>
        <dbReference type="SAM" id="MobiDB-lite"/>
    </source>
</evidence>
<proteinExistence type="inferred from homology"/>
<evidence type="ECO:0000256" key="2">
    <source>
        <dbReference type="ARBA" id="ARBA00022692"/>
    </source>
</evidence>
<name>A0ABT1Y6K1_9FIRM</name>
<protein>
    <recommendedName>
        <fullName evidence="6">Anti-sigma-W factor RsiW</fullName>
    </recommendedName>
</protein>
<feature type="compositionally biased region" description="Polar residues" evidence="7">
    <location>
        <begin position="159"/>
        <end position="170"/>
    </location>
</feature>
<dbReference type="PANTHER" id="PTHR37461">
    <property type="entry name" value="ANTI-SIGMA-K FACTOR RSKA"/>
    <property type="match status" value="1"/>
</dbReference>
<keyword evidence="3 8" id="KW-1133">Transmembrane helix</keyword>
<sequence>MTCEKIQDMLSPYLDQVLSQEETASVEKHLATCPDCRRELEDLKKTSKLMQNMPEIPLPTDFQRDLHHQLSALDKKGKSGKFMGGIFTHRWAPLAMAAVLMLILYPVISSLMTNPWNSAAPIDDAGTSAPGISESQNSALMQDDSDEGIQEQKIKIPEQKTQVQDNQESNAVGVLENNDENNSTNNAINREEKQAAENKVKSSTGDQRAAAEKKPASENKVQPAQSAQTQVTPEQKLAKETEKAAPSDQILMRRAVPEDPSPKEAPLPAAGADLDKSAKIYEDTQESAEAFDESKNMLMMQISPDQVVEHQVSRDQYQDFIERMEKLPAANPDVLEVTKEVTAPEEPERYFILVSEGKTTQVISTIRGLTKGSAEEKDKIPLTLNIREKHEND</sequence>
<dbReference type="Gene3D" id="1.10.10.1320">
    <property type="entry name" value="Anti-sigma factor, zinc-finger domain"/>
    <property type="match status" value="1"/>
</dbReference>
<feature type="domain" description="Putative zinc-finger" evidence="9">
    <location>
        <begin position="3"/>
        <end position="37"/>
    </location>
</feature>
<evidence type="ECO:0000256" key="6">
    <source>
        <dbReference type="ARBA" id="ARBA00024438"/>
    </source>
</evidence>
<evidence type="ECO:0000256" key="3">
    <source>
        <dbReference type="ARBA" id="ARBA00022989"/>
    </source>
</evidence>
<evidence type="ECO:0000256" key="5">
    <source>
        <dbReference type="ARBA" id="ARBA00024353"/>
    </source>
</evidence>
<dbReference type="EMBL" id="JANPWE010000005">
    <property type="protein sequence ID" value="MCR6546091.1"/>
    <property type="molecule type" value="Genomic_DNA"/>
</dbReference>
<keyword evidence="11" id="KW-1185">Reference proteome</keyword>
<dbReference type="InterPro" id="IPR027383">
    <property type="entry name" value="Znf_put"/>
</dbReference>
<evidence type="ECO:0000259" key="9">
    <source>
        <dbReference type="Pfam" id="PF13490"/>
    </source>
</evidence>
<keyword evidence="4 8" id="KW-0472">Membrane</keyword>
<reference evidence="10 11" key="1">
    <citation type="submission" date="2022-08" db="EMBL/GenBank/DDBJ databases">
        <title>Proteogenomics of the novel Dehalobacterium formicoaceticum strain EZ94 highlights a key role of methyltransferases during anaerobic dichloromethane degradation.</title>
        <authorList>
            <person name="Wasmund K."/>
        </authorList>
    </citation>
    <scope>NUCLEOTIDE SEQUENCE [LARGE SCALE GENOMIC DNA]</scope>
    <source>
        <strain evidence="10 11">EZ94</strain>
    </source>
</reference>
<dbReference type="RefSeq" id="WP_089612068.1">
    <property type="nucleotide sequence ID" value="NZ_CP022121.1"/>
</dbReference>
<feature type="transmembrane region" description="Helical" evidence="8">
    <location>
        <begin position="91"/>
        <end position="108"/>
    </location>
</feature>
<gene>
    <name evidence="10" type="ORF">NVS47_11295</name>
</gene>
<evidence type="ECO:0000313" key="10">
    <source>
        <dbReference type="EMBL" id="MCR6546091.1"/>
    </source>
</evidence>
<dbReference type="InterPro" id="IPR041916">
    <property type="entry name" value="Anti_sigma_zinc_sf"/>
</dbReference>
<feature type="compositionally biased region" description="Basic and acidic residues" evidence="7">
    <location>
        <begin position="236"/>
        <end position="245"/>
    </location>
</feature>
<organism evidence="10 11">
    <name type="scientific">Dehalobacterium formicoaceticum</name>
    <dbReference type="NCBI Taxonomy" id="51515"/>
    <lineage>
        <taxon>Bacteria</taxon>
        <taxon>Bacillati</taxon>
        <taxon>Bacillota</taxon>
        <taxon>Clostridia</taxon>
        <taxon>Eubacteriales</taxon>
        <taxon>Peptococcaceae</taxon>
        <taxon>Dehalobacterium</taxon>
    </lineage>
</organism>
<dbReference type="PANTHER" id="PTHR37461:SF1">
    <property type="entry name" value="ANTI-SIGMA-K FACTOR RSKA"/>
    <property type="match status" value="1"/>
</dbReference>
<comment type="caution">
    <text evidence="10">The sequence shown here is derived from an EMBL/GenBank/DDBJ whole genome shotgun (WGS) entry which is preliminary data.</text>
</comment>
<feature type="region of interest" description="Disordered" evidence="7">
    <location>
        <begin position="155"/>
        <end position="275"/>
    </location>
</feature>
<feature type="compositionally biased region" description="Basic and acidic residues" evidence="7">
    <location>
        <begin position="189"/>
        <end position="200"/>
    </location>
</feature>
<dbReference type="InterPro" id="IPR051474">
    <property type="entry name" value="Anti-sigma-K/W_factor"/>
</dbReference>